<dbReference type="NCBIfam" id="TIGR03930">
    <property type="entry name" value="WXG100_ESAT6"/>
    <property type="match status" value="1"/>
</dbReference>
<keyword evidence="4" id="KW-1185">Reference proteome</keyword>
<gene>
    <name evidence="3" type="ORF">SAMN05421835_11429</name>
</gene>
<reference evidence="3 4" key="1">
    <citation type="submission" date="2016-10" db="EMBL/GenBank/DDBJ databases">
        <authorList>
            <person name="de Groot N.N."/>
        </authorList>
    </citation>
    <scope>NUCLEOTIDE SEQUENCE [LARGE SCALE GENOMIC DNA]</scope>
    <source>
        <strain evidence="3 4">DSM 44468</strain>
    </source>
</reference>
<dbReference type="EMBL" id="FORP01000014">
    <property type="protein sequence ID" value="SFK12055.1"/>
    <property type="molecule type" value="Genomic_DNA"/>
</dbReference>
<evidence type="ECO:0000256" key="2">
    <source>
        <dbReference type="SAM" id="MobiDB-lite"/>
    </source>
</evidence>
<name>A0A1I3WX49_9PSEU</name>
<dbReference type="STRING" id="115433.SAMN05421835_11429"/>
<dbReference type="SUPFAM" id="SSF140453">
    <property type="entry name" value="EsxAB dimer-like"/>
    <property type="match status" value="1"/>
</dbReference>
<dbReference type="InterPro" id="IPR036689">
    <property type="entry name" value="ESAT-6-like_sf"/>
</dbReference>
<dbReference type="InterPro" id="IPR010310">
    <property type="entry name" value="T7SS_ESAT-6-like"/>
</dbReference>
<evidence type="ECO:0000313" key="3">
    <source>
        <dbReference type="EMBL" id="SFK12055.1"/>
    </source>
</evidence>
<feature type="compositionally biased region" description="Polar residues" evidence="2">
    <location>
        <begin position="70"/>
        <end position="85"/>
    </location>
</feature>
<feature type="region of interest" description="Disordered" evidence="2">
    <location>
        <begin position="70"/>
        <end position="98"/>
    </location>
</feature>
<organism evidence="3 4">
    <name type="scientific">Amycolatopsis sacchari</name>
    <dbReference type="NCBI Taxonomy" id="115433"/>
    <lineage>
        <taxon>Bacteria</taxon>
        <taxon>Bacillati</taxon>
        <taxon>Actinomycetota</taxon>
        <taxon>Actinomycetes</taxon>
        <taxon>Pseudonocardiales</taxon>
        <taxon>Pseudonocardiaceae</taxon>
        <taxon>Amycolatopsis</taxon>
    </lineage>
</organism>
<evidence type="ECO:0000313" key="4">
    <source>
        <dbReference type="Proteomes" id="UP000199025"/>
    </source>
</evidence>
<protein>
    <recommendedName>
        <fullName evidence="1">ESAT-6-like protein</fullName>
    </recommendedName>
</protein>
<dbReference type="RefSeq" id="WP_091510884.1">
    <property type="nucleotide sequence ID" value="NZ_CBDQZW010000049.1"/>
</dbReference>
<evidence type="ECO:0000256" key="1">
    <source>
        <dbReference type="RuleBase" id="RU362001"/>
    </source>
</evidence>
<dbReference type="Pfam" id="PF06013">
    <property type="entry name" value="WXG100"/>
    <property type="match status" value="1"/>
</dbReference>
<dbReference type="OrthoDB" id="3627595at2"/>
<proteinExistence type="inferred from homology"/>
<sequence length="98" mass="10872">MADGLITYDYTVIENCIGVMKRKVQEIEQQTQDLQHQVQTLMGTWEGSTASTYNNTANDLRAELERSNQNLDLTKTALQNGSDGMKSTDSRGSKSLAL</sequence>
<comment type="similarity">
    <text evidence="1">Belongs to the WXG100 family.</text>
</comment>
<dbReference type="Gene3D" id="1.10.287.1060">
    <property type="entry name" value="ESAT-6-like"/>
    <property type="match status" value="1"/>
</dbReference>
<accession>A0A1I3WX49</accession>
<dbReference type="AlphaFoldDB" id="A0A1I3WX49"/>
<dbReference type="Proteomes" id="UP000199025">
    <property type="component" value="Unassembled WGS sequence"/>
</dbReference>